<feature type="transmembrane region" description="Helical" evidence="1">
    <location>
        <begin position="145"/>
        <end position="166"/>
    </location>
</feature>
<keyword evidence="3" id="KW-1185">Reference proteome</keyword>
<keyword evidence="1" id="KW-1133">Transmembrane helix</keyword>
<keyword evidence="1" id="KW-0812">Transmembrane</keyword>
<feature type="transmembrane region" description="Helical" evidence="1">
    <location>
        <begin position="59"/>
        <end position="79"/>
    </location>
</feature>
<dbReference type="RefSeq" id="WP_270157092.1">
    <property type="nucleotide sequence ID" value="NZ_JAPNNL010000098.1"/>
</dbReference>
<evidence type="ECO:0000313" key="3">
    <source>
        <dbReference type="Proteomes" id="UP001144036"/>
    </source>
</evidence>
<dbReference type="Proteomes" id="UP001144036">
    <property type="component" value="Unassembled WGS sequence"/>
</dbReference>
<accession>A0ABT4SGA3</accession>
<dbReference type="EMBL" id="JAPNNL010000098">
    <property type="protein sequence ID" value="MDA0636227.1"/>
    <property type="molecule type" value="Genomic_DNA"/>
</dbReference>
<proteinExistence type="predicted"/>
<feature type="transmembrane region" description="Helical" evidence="1">
    <location>
        <begin position="230"/>
        <end position="248"/>
    </location>
</feature>
<dbReference type="Pfam" id="PF12730">
    <property type="entry name" value="ABC2_membrane_4"/>
    <property type="match status" value="1"/>
</dbReference>
<name>A0ABT4SGA3_9ACTN</name>
<sequence>MRNAVAAEWVKLRSIRSTWLCLAGGVVVSVLGAVALGGAAAMEQPAVQATEPAVSVMLFSQYASITLAVLAVTTEYASGTIRPTLQAVPVRGRMLAAKSIVVAPVLFATGVLGGAVAALCAYLVLLAPVFPAPAVLDPAEAAADLLGLGVFHALIGVLAVGVSTALRGSAGALAALFMVTLGLPLLLVMTGGAVALEVSLRLPTFAGMAFLESTDNLTGGPLPYPPGEGLAWLAAWTALALAAGHAVLRRRDA</sequence>
<comment type="caution">
    <text evidence="2">The sequence shown here is derived from an EMBL/GenBank/DDBJ whole genome shotgun (WGS) entry which is preliminary data.</text>
</comment>
<protein>
    <submittedName>
        <fullName evidence="2">ABC transporter permease</fullName>
    </submittedName>
</protein>
<organism evidence="2 3">
    <name type="scientific">Nonomuraea corallina</name>
    <dbReference type="NCBI Taxonomy" id="2989783"/>
    <lineage>
        <taxon>Bacteria</taxon>
        <taxon>Bacillati</taxon>
        <taxon>Actinomycetota</taxon>
        <taxon>Actinomycetes</taxon>
        <taxon>Streptosporangiales</taxon>
        <taxon>Streptosporangiaceae</taxon>
        <taxon>Nonomuraea</taxon>
    </lineage>
</organism>
<evidence type="ECO:0000256" key="1">
    <source>
        <dbReference type="SAM" id="Phobius"/>
    </source>
</evidence>
<gene>
    <name evidence="2" type="ORF">OUY22_22630</name>
</gene>
<reference evidence="2" key="1">
    <citation type="submission" date="2022-11" db="EMBL/GenBank/DDBJ databases">
        <title>Nonomuraea corallina sp. nov., a new species of the genus Nonomuraea isolated from sea side sediment in Thai sea.</title>
        <authorList>
            <person name="Ngamcharungchit C."/>
            <person name="Matsumoto A."/>
            <person name="Suriyachadkun C."/>
            <person name="Panbangred W."/>
            <person name="Inahashi Y."/>
            <person name="Intra B."/>
        </authorList>
    </citation>
    <scope>NUCLEOTIDE SEQUENCE</scope>
    <source>
        <strain evidence="2">MCN248</strain>
    </source>
</reference>
<keyword evidence="1" id="KW-0472">Membrane</keyword>
<evidence type="ECO:0000313" key="2">
    <source>
        <dbReference type="EMBL" id="MDA0636227.1"/>
    </source>
</evidence>
<feature type="transmembrane region" description="Helical" evidence="1">
    <location>
        <begin position="100"/>
        <end position="125"/>
    </location>
</feature>
<feature type="transmembrane region" description="Helical" evidence="1">
    <location>
        <begin position="173"/>
        <end position="196"/>
    </location>
</feature>